<feature type="region of interest" description="Disordered" evidence="1">
    <location>
        <begin position="503"/>
        <end position="555"/>
    </location>
</feature>
<dbReference type="STRING" id="930990.A0A067M5W5"/>
<reference evidence="4" key="1">
    <citation type="journal article" date="2014" name="Proc. Natl. Acad. Sci. U.S.A.">
        <title>Extensive sampling of basidiomycete genomes demonstrates inadequacy of the white-rot/brown-rot paradigm for wood decay fungi.</title>
        <authorList>
            <person name="Riley R."/>
            <person name="Salamov A.A."/>
            <person name="Brown D.W."/>
            <person name="Nagy L.G."/>
            <person name="Floudas D."/>
            <person name="Held B.W."/>
            <person name="Levasseur A."/>
            <person name="Lombard V."/>
            <person name="Morin E."/>
            <person name="Otillar R."/>
            <person name="Lindquist E.A."/>
            <person name="Sun H."/>
            <person name="LaButti K.M."/>
            <person name="Schmutz J."/>
            <person name="Jabbour D."/>
            <person name="Luo H."/>
            <person name="Baker S.E."/>
            <person name="Pisabarro A.G."/>
            <person name="Walton J.D."/>
            <person name="Blanchette R.A."/>
            <person name="Henrissat B."/>
            <person name="Martin F."/>
            <person name="Cullen D."/>
            <person name="Hibbett D.S."/>
            <person name="Grigoriev I.V."/>
        </authorList>
    </citation>
    <scope>NUCLEOTIDE SEQUENCE [LARGE SCALE GENOMIC DNA]</scope>
    <source>
        <strain evidence="4">FD-172 SS1</strain>
    </source>
</reference>
<feature type="compositionally biased region" description="Acidic residues" evidence="1">
    <location>
        <begin position="402"/>
        <end position="413"/>
    </location>
</feature>
<feature type="transmembrane region" description="Helical" evidence="2">
    <location>
        <begin position="134"/>
        <end position="155"/>
    </location>
</feature>
<gene>
    <name evidence="3" type="ORF">BOTBODRAFT_35709</name>
</gene>
<dbReference type="EMBL" id="KL198061">
    <property type="protein sequence ID" value="KDQ11168.1"/>
    <property type="molecule type" value="Genomic_DNA"/>
</dbReference>
<evidence type="ECO:0000313" key="3">
    <source>
        <dbReference type="EMBL" id="KDQ11168.1"/>
    </source>
</evidence>
<feature type="compositionally biased region" description="Basic and acidic residues" evidence="1">
    <location>
        <begin position="360"/>
        <end position="372"/>
    </location>
</feature>
<name>A0A067M5W5_BOTB1</name>
<evidence type="ECO:0008006" key="5">
    <source>
        <dbReference type="Google" id="ProtNLM"/>
    </source>
</evidence>
<feature type="region of interest" description="Disordered" evidence="1">
    <location>
        <begin position="345"/>
        <end position="429"/>
    </location>
</feature>
<sequence length="578" mass="63988">MSNLTSTNSTDISDPVTLISLLPSSYRVIYALPLLLLSIVLTFAGAFLALDRTRSFSPSKDVQDKIKKFWVLEGGIGGLVLGWLFGMNLATWMVLLVINDTAAHTVGKLPFLFIWLIFAIIFTVISGRWRIATLVFFSLSGGAAFTLLISVIFHPSLLSRLVLLAIFAILFVTFTFLPFPRYQRLTVRITSALTGSVLTIMAICIFSRISSWGDVWLRLVIKTSANWEGGQEQGLSAAACILFIAGCASDWALRWKFGEDPDKDWDAYLANYSSNLPTSDYRAGTFKPFQSFWARIRKRLLSRGSAKSAPILFPSDADLHGKPPLPSYVSRDSMYPVSRPVPIKFRPVDEGLSDSDDDGDLGRPKMLQDRTHTSLSDRTMVDYERTYLNGRSGAPLRKAPEDTDSEQEEDGDDGSTAVSRARLSREHSDRWRPQFLRRHHASLRRGRGRDVEEGLAADVASLSEDAHRDPLSSPPPAPGLVPATPSLIYALGRVARAQWVAYGVPEEEGYGTRGGGTDVEGHGRRSNSRGSRGADSKSPDELSVEKGKEEDNEAWKDFWKEVEGKAAIEERSAALKEY</sequence>
<evidence type="ECO:0000256" key="1">
    <source>
        <dbReference type="SAM" id="MobiDB-lite"/>
    </source>
</evidence>
<feature type="transmembrane region" description="Helical" evidence="2">
    <location>
        <begin position="191"/>
        <end position="213"/>
    </location>
</feature>
<keyword evidence="4" id="KW-1185">Reference proteome</keyword>
<feature type="transmembrane region" description="Helical" evidence="2">
    <location>
        <begin position="70"/>
        <end position="97"/>
    </location>
</feature>
<feature type="transmembrane region" description="Helical" evidence="2">
    <location>
        <begin position="28"/>
        <end position="50"/>
    </location>
</feature>
<keyword evidence="2" id="KW-1133">Transmembrane helix</keyword>
<protein>
    <recommendedName>
        <fullName evidence="5">DUF4203 domain-containing protein</fullName>
    </recommendedName>
</protein>
<feature type="transmembrane region" description="Helical" evidence="2">
    <location>
        <begin position="161"/>
        <end position="179"/>
    </location>
</feature>
<feature type="transmembrane region" description="Helical" evidence="2">
    <location>
        <begin position="109"/>
        <end position="127"/>
    </location>
</feature>
<accession>A0A067M5W5</accession>
<proteinExistence type="predicted"/>
<evidence type="ECO:0000256" key="2">
    <source>
        <dbReference type="SAM" id="Phobius"/>
    </source>
</evidence>
<dbReference type="OrthoDB" id="3364886at2759"/>
<dbReference type="AlphaFoldDB" id="A0A067M5W5"/>
<feature type="region of interest" description="Disordered" evidence="1">
    <location>
        <begin position="463"/>
        <end position="483"/>
    </location>
</feature>
<dbReference type="HOGENOM" id="CLU_033738_0_0_1"/>
<evidence type="ECO:0000313" key="4">
    <source>
        <dbReference type="Proteomes" id="UP000027195"/>
    </source>
</evidence>
<feature type="compositionally biased region" description="Basic and acidic residues" evidence="1">
    <location>
        <begin position="532"/>
        <end position="555"/>
    </location>
</feature>
<dbReference type="InParanoid" id="A0A067M5W5"/>
<dbReference type="Proteomes" id="UP000027195">
    <property type="component" value="Unassembled WGS sequence"/>
</dbReference>
<organism evidence="3 4">
    <name type="scientific">Botryobasidium botryosum (strain FD-172 SS1)</name>
    <dbReference type="NCBI Taxonomy" id="930990"/>
    <lineage>
        <taxon>Eukaryota</taxon>
        <taxon>Fungi</taxon>
        <taxon>Dikarya</taxon>
        <taxon>Basidiomycota</taxon>
        <taxon>Agaricomycotina</taxon>
        <taxon>Agaricomycetes</taxon>
        <taxon>Cantharellales</taxon>
        <taxon>Botryobasidiaceae</taxon>
        <taxon>Botryobasidium</taxon>
    </lineage>
</organism>
<keyword evidence="2" id="KW-0812">Transmembrane</keyword>
<keyword evidence="2" id="KW-0472">Membrane</keyword>